<dbReference type="Proteomes" id="UP000265703">
    <property type="component" value="Unassembled WGS sequence"/>
</dbReference>
<dbReference type="AlphaFoldDB" id="A0A397S1V8"/>
<sequence length="69" mass="8203">MEENSKYIKIIPYKFNILYRASRDEYNSLGLDSGSTWESTRVVNLYSHNAQKYPNNNKIIKILEVKKFE</sequence>
<evidence type="ECO:0000313" key="2">
    <source>
        <dbReference type="Proteomes" id="UP000265703"/>
    </source>
</evidence>
<evidence type="ECO:0000313" key="1">
    <source>
        <dbReference type="EMBL" id="RIA79482.1"/>
    </source>
</evidence>
<protein>
    <submittedName>
        <fullName evidence="1">Uncharacterized protein</fullName>
    </submittedName>
</protein>
<accession>A0A397S1V8</accession>
<proteinExistence type="predicted"/>
<dbReference type="EMBL" id="QKYT01001273">
    <property type="protein sequence ID" value="RIA79482.1"/>
    <property type="molecule type" value="Genomic_DNA"/>
</dbReference>
<name>A0A397S1V8_9GLOM</name>
<reference evidence="1 2" key="1">
    <citation type="submission" date="2018-06" db="EMBL/GenBank/DDBJ databases">
        <title>Comparative genomics reveals the genomic features of Rhizophagus irregularis, R. cerebriforme, R. diaphanum and Gigaspora rosea, and their symbiotic lifestyle signature.</title>
        <authorList>
            <person name="Morin E."/>
            <person name="San Clemente H."/>
            <person name="Chen E.C.H."/>
            <person name="De La Providencia I."/>
            <person name="Hainaut M."/>
            <person name="Kuo A."/>
            <person name="Kohler A."/>
            <person name="Murat C."/>
            <person name="Tang N."/>
            <person name="Roy S."/>
            <person name="Loubradou J."/>
            <person name="Henrissat B."/>
            <person name="Grigoriev I.V."/>
            <person name="Corradi N."/>
            <person name="Roux C."/>
            <person name="Martin F.M."/>
        </authorList>
    </citation>
    <scope>NUCLEOTIDE SEQUENCE [LARGE SCALE GENOMIC DNA]</scope>
    <source>
        <strain evidence="1 2">DAOM 227022</strain>
    </source>
</reference>
<gene>
    <name evidence="1" type="ORF">C1645_840571</name>
</gene>
<organism evidence="1 2">
    <name type="scientific">Glomus cerebriforme</name>
    <dbReference type="NCBI Taxonomy" id="658196"/>
    <lineage>
        <taxon>Eukaryota</taxon>
        <taxon>Fungi</taxon>
        <taxon>Fungi incertae sedis</taxon>
        <taxon>Mucoromycota</taxon>
        <taxon>Glomeromycotina</taxon>
        <taxon>Glomeromycetes</taxon>
        <taxon>Glomerales</taxon>
        <taxon>Glomeraceae</taxon>
        <taxon>Glomus</taxon>
    </lineage>
</organism>
<comment type="caution">
    <text evidence="1">The sequence shown here is derived from an EMBL/GenBank/DDBJ whole genome shotgun (WGS) entry which is preliminary data.</text>
</comment>
<keyword evidence="2" id="KW-1185">Reference proteome</keyword>